<reference evidence="2" key="2">
    <citation type="submission" date="2024-06" db="EMBL/GenBank/DDBJ databases">
        <authorList>
            <person name="Petrova K.O."/>
            <person name="Toshchakov S.V."/>
            <person name="Boltjanskaja Y.V."/>
            <person name="Kevbrin V."/>
        </authorList>
    </citation>
    <scope>NUCLEOTIDE SEQUENCE</scope>
    <source>
        <strain evidence="2">Z-910T</strain>
    </source>
</reference>
<gene>
    <name evidence="2" type="ORF">PRVXT_002091</name>
</gene>
<name>A0AAU7VJF5_9FIRM</name>
<evidence type="ECO:0008006" key="3">
    <source>
        <dbReference type="Google" id="ProtNLM"/>
    </source>
</evidence>
<feature type="signal peptide" evidence="1">
    <location>
        <begin position="1"/>
        <end position="20"/>
    </location>
</feature>
<evidence type="ECO:0000256" key="1">
    <source>
        <dbReference type="SAM" id="SignalP"/>
    </source>
</evidence>
<organism evidence="2">
    <name type="scientific">Proteinivorax tanatarense</name>
    <dbReference type="NCBI Taxonomy" id="1260629"/>
    <lineage>
        <taxon>Bacteria</taxon>
        <taxon>Bacillati</taxon>
        <taxon>Bacillota</taxon>
        <taxon>Clostridia</taxon>
        <taxon>Eubacteriales</taxon>
        <taxon>Proteinivoracaceae</taxon>
        <taxon>Proteinivorax</taxon>
    </lineage>
</organism>
<accession>A0AAU7VJF5</accession>
<protein>
    <recommendedName>
        <fullName evidence="3">Adhesin domain-containing protein</fullName>
    </recommendedName>
</protein>
<keyword evidence="1" id="KW-0732">Signal</keyword>
<reference evidence="2" key="1">
    <citation type="journal article" date="2013" name="Extremophiles">
        <title>Proteinivorax tanatarense gen. nov., sp. nov., an anaerobic, haloalkaliphilic, proteolytic bacterium isolated from a decaying algal bloom, and proposal of Proteinivoraceae fam. nov.</title>
        <authorList>
            <person name="Kevbrin V."/>
            <person name="Boltyanskaya Y."/>
            <person name="Zhilina T."/>
            <person name="Kolganova T."/>
            <person name="Lavrentjeva E."/>
            <person name="Kuznetsov B."/>
        </authorList>
    </citation>
    <scope>NUCLEOTIDE SEQUENCE</scope>
    <source>
        <strain evidence="2">Z-910T</strain>
    </source>
</reference>
<dbReference type="RefSeq" id="WP_350342829.1">
    <property type="nucleotide sequence ID" value="NZ_CP158367.1"/>
</dbReference>
<dbReference type="AlphaFoldDB" id="A0AAU7VJF5"/>
<proteinExistence type="predicted"/>
<evidence type="ECO:0000313" key="2">
    <source>
        <dbReference type="EMBL" id="XBX74071.1"/>
    </source>
</evidence>
<sequence length="292" mass="31636">MRKLLLIFACLFLAGCSVNTETEINSEKYKTSKEFNVDYFEGIELDVLTSTGDIIVENWDEDFVFIEANIVGMANNKEDAKLNAYNTEISIDKCDEKIKIRSEVPKNHNASNGATVGYTIRIPKDFGGTFKSSTGEVNIQSVNNDLYIETSTGDVNIQQAICNLEIKTSTGDVYLEKVEGSLKRKASTGNLTISYLEGTIDSKSSTGNFTGNLELTSSKNNRIQTSTGNVKVELVDPSLKLVATTSTGDMNISDLKLTSISVDNGSIKGVLSSGKGALEIITSTGNLKIGLY</sequence>
<feature type="chain" id="PRO_5043425753" description="Adhesin domain-containing protein" evidence="1">
    <location>
        <begin position="21"/>
        <end position="292"/>
    </location>
</feature>
<dbReference type="EMBL" id="CP158367">
    <property type="protein sequence ID" value="XBX74071.1"/>
    <property type="molecule type" value="Genomic_DNA"/>
</dbReference>
<dbReference type="PROSITE" id="PS51257">
    <property type="entry name" value="PROKAR_LIPOPROTEIN"/>
    <property type="match status" value="1"/>
</dbReference>